<proteinExistence type="inferred from homology"/>
<dbReference type="KEGG" id="dli:dnl_18730"/>
<comment type="cofactor">
    <cofactor evidence="1 12">
        <name>pyridoxal 5'-phosphate</name>
        <dbReference type="ChEBI" id="CHEBI:597326"/>
    </cofactor>
</comment>
<evidence type="ECO:0000256" key="6">
    <source>
        <dbReference type="ARBA" id="ARBA00022679"/>
    </source>
</evidence>
<comment type="similarity">
    <text evidence="3 13">Belongs to the class-V pyridoxal-phosphate-dependent aminotransferase family. NifS/IscS subfamily.</text>
</comment>
<gene>
    <name evidence="15" type="primary">nifS</name>
    <name evidence="15" type="ORF">dnl_18730</name>
</gene>
<keyword evidence="7 13" id="KW-0479">Metal-binding</keyword>
<dbReference type="InterPro" id="IPR020578">
    <property type="entry name" value="Aminotrans_V_PyrdxlP_BS"/>
</dbReference>
<dbReference type="InterPro" id="IPR000192">
    <property type="entry name" value="Aminotrans_V_dom"/>
</dbReference>
<evidence type="ECO:0000256" key="13">
    <source>
        <dbReference type="RuleBase" id="RU364075"/>
    </source>
</evidence>
<evidence type="ECO:0000256" key="5">
    <source>
        <dbReference type="ARBA" id="ARBA00012239"/>
    </source>
</evidence>
<keyword evidence="9 13" id="KW-0408">Iron</keyword>
<dbReference type="Gene3D" id="1.10.260.50">
    <property type="match status" value="1"/>
</dbReference>
<evidence type="ECO:0000256" key="9">
    <source>
        <dbReference type="ARBA" id="ARBA00023004"/>
    </source>
</evidence>
<evidence type="ECO:0000256" key="8">
    <source>
        <dbReference type="ARBA" id="ARBA00022898"/>
    </source>
</evidence>
<dbReference type="EC" id="2.8.1.7" evidence="5 13"/>
<accession>A0A975B690</accession>
<dbReference type="PIRSF" id="PIRSF005572">
    <property type="entry name" value="NifS"/>
    <property type="match status" value="1"/>
</dbReference>
<dbReference type="GO" id="GO:0051536">
    <property type="term" value="F:iron-sulfur cluster binding"/>
    <property type="evidence" value="ECO:0007669"/>
    <property type="project" value="UniProtKB-KW"/>
</dbReference>
<comment type="subunit">
    <text evidence="4">Homodimer.</text>
</comment>
<dbReference type="FunFam" id="3.40.640.10:FF:000084">
    <property type="entry name" value="IscS-like cysteine desulfurase"/>
    <property type="match status" value="1"/>
</dbReference>
<keyword evidence="8 13" id="KW-0663">Pyridoxal phosphate</keyword>
<sequence>MNTIYFDNNATTCAAPEVVDEMLPMLTEFYGNPSSMYKFAKKAGDRIHEARQRLADILNAMPEEIVFTSCGTESDSTAIWAAIRANPEKRHILTTRVEHSAIKNMGEYLSHNGYKVTYVPVDSRGNLDLDYFYDHLTNDTAIVSIMWANNETGVTFPIEELAQKVKQRGIVFHTDAVQAVGKIPIDMSKNNVDMLSLSGHKLHGPKGVGALYVRKGTKFSPFLIGGHQESGRRGGTENTASIAGLGKAAQLAAVHMEEENTRVRKLRDSLETGLIDRIPCSIINGDTKNRLPNTTNISFEYIEGESILLMMDELGICASSGSACTSGSLEPSHVLRAMGVPFTAAHGSVRFSLSIYNTQEEVDYVIEKLPPVIERLRAMSPFWKGPETECEIKS</sequence>
<dbReference type="InterPro" id="IPR015424">
    <property type="entry name" value="PyrdxlP-dep_Trfase"/>
</dbReference>
<organism evidence="15 16">
    <name type="scientific">Desulfonema limicola</name>
    <dbReference type="NCBI Taxonomy" id="45656"/>
    <lineage>
        <taxon>Bacteria</taxon>
        <taxon>Pseudomonadati</taxon>
        <taxon>Thermodesulfobacteriota</taxon>
        <taxon>Desulfobacteria</taxon>
        <taxon>Desulfobacterales</taxon>
        <taxon>Desulfococcaceae</taxon>
        <taxon>Desulfonema</taxon>
    </lineage>
</organism>
<dbReference type="GO" id="GO:0046872">
    <property type="term" value="F:metal ion binding"/>
    <property type="evidence" value="ECO:0007669"/>
    <property type="project" value="UniProtKB-KW"/>
</dbReference>
<comment type="function">
    <text evidence="2">Catalyzes the removal of elemental sulfur atoms from cysteine to produce alanine. Seems to participate in the biosynthesis of the nitrogenase metalloclusters by providing the inorganic sulfur required for the Fe-S core formation.</text>
</comment>
<evidence type="ECO:0000313" key="15">
    <source>
        <dbReference type="EMBL" id="QTA79598.1"/>
    </source>
</evidence>
<evidence type="ECO:0000256" key="3">
    <source>
        <dbReference type="ARBA" id="ARBA00006490"/>
    </source>
</evidence>
<name>A0A975B690_9BACT</name>
<feature type="domain" description="Aminotransferase class V" evidence="14">
    <location>
        <begin position="4"/>
        <end position="365"/>
    </location>
</feature>
<evidence type="ECO:0000256" key="4">
    <source>
        <dbReference type="ARBA" id="ARBA00011738"/>
    </source>
</evidence>
<dbReference type="Gene3D" id="3.90.1150.10">
    <property type="entry name" value="Aspartate Aminotransferase, domain 1"/>
    <property type="match status" value="1"/>
</dbReference>
<evidence type="ECO:0000256" key="12">
    <source>
        <dbReference type="RuleBase" id="RU004504"/>
    </source>
</evidence>
<comment type="catalytic activity">
    <reaction evidence="11 13">
        <text>(sulfur carrier)-H + L-cysteine = (sulfur carrier)-SH + L-alanine</text>
        <dbReference type="Rhea" id="RHEA:43892"/>
        <dbReference type="Rhea" id="RHEA-COMP:14737"/>
        <dbReference type="Rhea" id="RHEA-COMP:14739"/>
        <dbReference type="ChEBI" id="CHEBI:29917"/>
        <dbReference type="ChEBI" id="CHEBI:35235"/>
        <dbReference type="ChEBI" id="CHEBI:57972"/>
        <dbReference type="ChEBI" id="CHEBI:64428"/>
        <dbReference type="EC" id="2.8.1.7"/>
    </reaction>
</comment>
<dbReference type="AlphaFoldDB" id="A0A975B690"/>
<evidence type="ECO:0000256" key="10">
    <source>
        <dbReference type="ARBA" id="ARBA00023014"/>
    </source>
</evidence>
<dbReference type="InterPro" id="IPR015422">
    <property type="entry name" value="PyrdxlP-dep_Trfase_small"/>
</dbReference>
<dbReference type="EMBL" id="CP061799">
    <property type="protein sequence ID" value="QTA79598.1"/>
    <property type="molecule type" value="Genomic_DNA"/>
</dbReference>
<reference evidence="15" key="1">
    <citation type="journal article" date="2021" name="Microb. Physiol.">
        <title>Proteogenomic Insights into the Physiology of Marine, Sulfate-Reducing, Filamentous Desulfonema limicola and Desulfonema magnum.</title>
        <authorList>
            <person name="Schnaars V."/>
            <person name="Wohlbrand L."/>
            <person name="Scheve S."/>
            <person name="Hinrichs C."/>
            <person name="Reinhardt R."/>
            <person name="Rabus R."/>
        </authorList>
    </citation>
    <scope>NUCLEOTIDE SEQUENCE</scope>
    <source>
        <strain evidence="15">5ac10</strain>
    </source>
</reference>
<dbReference type="GO" id="GO:0006520">
    <property type="term" value="P:amino acid metabolic process"/>
    <property type="evidence" value="ECO:0007669"/>
    <property type="project" value="InterPro"/>
</dbReference>
<dbReference type="PROSITE" id="PS00595">
    <property type="entry name" value="AA_TRANSFER_CLASS_5"/>
    <property type="match status" value="1"/>
</dbReference>
<dbReference type="SUPFAM" id="SSF53383">
    <property type="entry name" value="PLP-dependent transferases"/>
    <property type="match status" value="1"/>
</dbReference>
<evidence type="ECO:0000256" key="7">
    <source>
        <dbReference type="ARBA" id="ARBA00022723"/>
    </source>
</evidence>
<evidence type="ECO:0000256" key="2">
    <source>
        <dbReference type="ARBA" id="ARBA00003120"/>
    </source>
</evidence>
<evidence type="ECO:0000256" key="1">
    <source>
        <dbReference type="ARBA" id="ARBA00001933"/>
    </source>
</evidence>
<keyword evidence="10 13" id="KW-0411">Iron-sulfur</keyword>
<dbReference type="PANTHER" id="PTHR11601:SF34">
    <property type="entry name" value="CYSTEINE DESULFURASE"/>
    <property type="match status" value="1"/>
</dbReference>
<evidence type="ECO:0000313" key="16">
    <source>
        <dbReference type="Proteomes" id="UP000663720"/>
    </source>
</evidence>
<dbReference type="GO" id="GO:0031071">
    <property type="term" value="F:cysteine desulfurase activity"/>
    <property type="evidence" value="ECO:0007669"/>
    <property type="project" value="UniProtKB-EC"/>
</dbReference>
<dbReference type="Gene3D" id="3.40.640.10">
    <property type="entry name" value="Type I PLP-dependent aspartate aminotransferase-like (Major domain)"/>
    <property type="match status" value="1"/>
</dbReference>
<evidence type="ECO:0000256" key="11">
    <source>
        <dbReference type="ARBA" id="ARBA00050776"/>
    </source>
</evidence>
<dbReference type="Pfam" id="PF00266">
    <property type="entry name" value="Aminotran_5"/>
    <property type="match status" value="1"/>
</dbReference>
<dbReference type="PANTHER" id="PTHR11601">
    <property type="entry name" value="CYSTEINE DESULFURYLASE FAMILY MEMBER"/>
    <property type="match status" value="1"/>
</dbReference>
<dbReference type="InterPro" id="IPR017772">
    <property type="entry name" value="Cys_deSase_NifS_bac/arc"/>
</dbReference>
<dbReference type="NCBIfam" id="TIGR03402">
    <property type="entry name" value="FeS_nifS"/>
    <property type="match status" value="1"/>
</dbReference>
<dbReference type="Proteomes" id="UP000663720">
    <property type="component" value="Chromosome"/>
</dbReference>
<protein>
    <recommendedName>
        <fullName evidence="5 13">Cysteine desulfurase</fullName>
        <ecNumber evidence="5 13">2.8.1.7</ecNumber>
    </recommendedName>
    <alternativeName>
        <fullName evidence="13">Nitrogenase metalloclusters biosynthesis protein NifS</fullName>
    </alternativeName>
</protein>
<dbReference type="InterPro" id="IPR015421">
    <property type="entry name" value="PyrdxlP-dep_Trfase_major"/>
</dbReference>
<keyword evidence="6 13" id="KW-0808">Transferase</keyword>
<evidence type="ECO:0000259" key="14">
    <source>
        <dbReference type="Pfam" id="PF00266"/>
    </source>
</evidence>
<dbReference type="InterPro" id="IPR016454">
    <property type="entry name" value="Cysteine_dSase"/>
</dbReference>
<dbReference type="GO" id="GO:0030170">
    <property type="term" value="F:pyridoxal phosphate binding"/>
    <property type="evidence" value="ECO:0007669"/>
    <property type="project" value="InterPro"/>
</dbReference>
<keyword evidence="16" id="KW-1185">Reference proteome</keyword>
<dbReference type="RefSeq" id="WP_207691335.1">
    <property type="nucleotide sequence ID" value="NZ_CP061799.1"/>
</dbReference>